<dbReference type="AlphaFoldDB" id="A0A839E0W2"/>
<reference evidence="1 2" key="1">
    <citation type="submission" date="2020-07" db="EMBL/GenBank/DDBJ databases">
        <title>Sequencing the genomes of 1000 actinobacteria strains.</title>
        <authorList>
            <person name="Klenk H.-P."/>
        </authorList>
    </citation>
    <scope>NUCLEOTIDE SEQUENCE [LARGE SCALE GENOMIC DNA]</scope>
    <source>
        <strain evidence="1 2">DSM 45975</strain>
    </source>
</reference>
<dbReference type="Proteomes" id="UP000569329">
    <property type="component" value="Unassembled WGS sequence"/>
</dbReference>
<dbReference type="RefSeq" id="WP_182546091.1">
    <property type="nucleotide sequence ID" value="NZ_JACGWZ010000006.1"/>
</dbReference>
<accession>A0A839E0W2</accession>
<gene>
    <name evidence="1" type="ORF">FHX42_004302</name>
</gene>
<evidence type="ECO:0000313" key="1">
    <source>
        <dbReference type="EMBL" id="MBA8826923.1"/>
    </source>
</evidence>
<sequence length="240" mass="28181">MDASEGVEQWVKQVQSGWLKQSPDQLLHEWNYLVEACEDGYDDNVHEYHFDLQVRHGIFEVLADEQLAAMPEMTAFRERVEVLDKRLKAVMLSDPALPLASFPWWEAYPLRYGCEEIAKEYYEGYGISIEVFPKRKERNERTSELFKEWVRRAQSGARKYSPDALIFWWNRLVNSCDAGCRDRIGELDTSVRGIIEEVLRDGRLALMPEMTEFRERVAVLDERFNGTRCEEQTLPLDEHP</sequence>
<organism evidence="1 2">
    <name type="scientific">Halosaccharopolyspora lacisalsi</name>
    <dbReference type="NCBI Taxonomy" id="1000566"/>
    <lineage>
        <taxon>Bacteria</taxon>
        <taxon>Bacillati</taxon>
        <taxon>Actinomycetota</taxon>
        <taxon>Actinomycetes</taxon>
        <taxon>Pseudonocardiales</taxon>
        <taxon>Pseudonocardiaceae</taxon>
        <taxon>Halosaccharopolyspora</taxon>
    </lineage>
</organism>
<comment type="caution">
    <text evidence="1">The sequence shown here is derived from an EMBL/GenBank/DDBJ whole genome shotgun (WGS) entry which is preliminary data.</text>
</comment>
<proteinExistence type="predicted"/>
<keyword evidence="2" id="KW-1185">Reference proteome</keyword>
<dbReference type="EMBL" id="JACGWZ010000006">
    <property type="protein sequence ID" value="MBA8826923.1"/>
    <property type="molecule type" value="Genomic_DNA"/>
</dbReference>
<protein>
    <submittedName>
        <fullName evidence="1">Polyhydroxyalkanoate synthesis regulator phasin</fullName>
    </submittedName>
</protein>
<name>A0A839E0W2_9PSEU</name>
<evidence type="ECO:0000313" key="2">
    <source>
        <dbReference type="Proteomes" id="UP000569329"/>
    </source>
</evidence>